<evidence type="ECO:0000313" key="1">
    <source>
        <dbReference type="EMBL" id="KAK1928156.1"/>
    </source>
</evidence>
<dbReference type="AlphaFoldDB" id="A0AAD9FXM0"/>
<name>A0AAD9FXM0_9STRA</name>
<dbReference type="Proteomes" id="UP001259832">
    <property type="component" value="Unassembled WGS sequence"/>
</dbReference>
<dbReference type="EMBL" id="JASMQC010000118">
    <property type="protein sequence ID" value="KAK1928156.1"/>
    <property type="molecule type" value="Genomic_DNA"/>
</dbReference>
<organism evidence="1 2">
    <name type="scientific">Phytophthora citrophthora</name>
    <dbReference type="NCBI Taxonomy" id="4793"/>
    <lineage>
        <taxon>Eukaryota</taxon>
        <taxon>Sar</taxon>
        <taxon>Stramenopiles</taxon>
        <taxon>Oomycota</taxon>
        <taxon>Peronosporomycetes</taxon>
        <taxon>Peronosporales</taxon>
        <taxon>Peronosporaceae</taxon>
        <taxon>Phytophthora</taxon>
    </lineage>
</organism>
<proteinExistence type="predicted"/>
<reference evidence="1" key="1">
    <citation type="submission" date="2023-08" db="EMBL/GenBank/DDBJ databases">
        <title>Reference Genome Resource for the Citrus Pathogen Phytophthora citrophthora.</title>
        <authorList>
            <person name="Moller H."/>
            <person name="Coetzee B."/>
            <person name="Rose L.J."/>
            <person name="Van Niekerk J.M."/>
        </authorList>
    </citation>
    <scope>NUCLEOTIDE SEQUENCE</scope>
    <source>
        <strain evidence="1">STE-U-9442</strain>
    </source>
</reference>
<protein>
    <submittedName>
        <fullName evidence="1">Uncharacterized protein</fullName>
    </submittedName>
</protein>
<comment type="caution">
    <text evidence="1">The sequence shown here is derived from an EMBL/GenBank/DDBJ whole genome shotgun (WGS) entry which is preliminary data.</text>
</comment>
<evidence type="ECO:0000313" key="2">
    <source>
        <dbReference type="Proteomes" id="UP001259832"/>
    </source>
</evidence>
<sequence>MLVKRDLDALLKMLDNNQDLEYLCVGLYRESQEYVEWFRKYYQQPINRSIKLDVESKIALMSVGCQLGDKRMNWEVPVMRKTHLTVRYS</sequence>
<accession>A0AAD9FXM0</accession>
<gene>
    <name evidence="1" type="ORF">P3T76_016386</name>
</gene>
<keyword evidence="2" id="KW-1185">Reference proteome</keyword>